<dbReference type="CDD" id="cd19958">
    <property type="entry name" value="pyocin_knob"/>
    <property type="match status" value="1"/>
</dbReference>
<name>A0A8S7CV66_ECOLX</name>
<dbReference type="AlphaFoldDB" id="A0A8S7CV66"/>
<protein>
    <submittedName>
        <fullName evidence="1">Uncharacterized protein</fullName>
    </submittedName>
</protein>
<comment type="caution">
    <text evidence="1">The sequence shown here is derived from an EMBL/GenBank/DDBJ whole genome shotgun (WGS) entry which is preliminary data.</text>
</comment>
<dbReference type="Proteomes" id="UP000519859">
    <property type="component" value="Unassembled WGS sequence"/>
</dbReference>
<sequence>MAHGATNSEGARKNISAFYENRNSIGTETNLNDITGLQSGLYFQVYSAQATTAKNYPTNQAGCLQVFQTAAGSIDGCVQVYRVFNTPRAWTRTLTSGTWSDWVEDFTSQSIIGLGNGRYWK</sequence>
<evidence type="ECO:0000313" key="1">
    <source>
        <dbReference type="EMBL" id="EFB2195165.1"/>
    </source>
</evidence>
<reference evidence="1 2" key="1">
    <citation type="submission" date="2019-06" db="EMBL/GenBank/DDBJ databases">
        <authorList>
            <consortium name="NARMS: The National Antimicrobial Resistance Monitoring System"/>
        </authorList>
    </citation>
    <scope>NUCLEOTIDE SEQUENCE [LARGE SCALE GENOMIC DNA]</scope>
    <source>
        <strain evidence="1 2">FSIS11921886</strain>
    </source>
</reference>
<organism evidence="1 2">
    <name type="scientific">Escherichia coli</name>
    <dbReference type="NCBI Taxonomy" id="562"/>
    <lineage>
        <taxon>Bacteria</taxon>
        <taxon>Pseudomonadati</taxon>
        <taxon>Pseudomonadota</taxon>
        <taxon>Gammaproteobacteria</taxon>
        <taxon>Enterobacterales</taxon>
        <taxon>Enterobacteriaceae</taxon>
        <taxon>Escherichia</taxon>
    </lineage>
</organism>
<proteinExistence type="predicted"/>
<dbReference type="EMBL" id="AASDFP010000086">
    <property type="protein sequence ID" value="EFB2195165.1"/>
    <property type="molecule type" value="Genomic_DNA"/>
</dbReference>
<accession>A0A8S7CV66</accession>
<dbReference type="RefSeq" id="WP_194178781.1">
    <property type="nucleotide sequence ID" value="NZ_JAAOLL010000003.1"/>
</dbReference>
<gene>
    <name evidence="1" type="ORF">FIJ20_23820</name>
</gene>
<evidence type="ECO:0000313" key="2">
    <source>
        <dbReference type="Proteomes" id="UP000519859"/>
    </source>
</evidence>